<dbReference type="EMBL" id="CP011125">
    <property type="protein sequence ID" value="AKF06816.1"/>
    <property type="molecule type" value="Genomic_DNA"/>
</dbReference>
<dbReference type="PANTHER" id="PTHR33221:SF5">
    <property type="entry name" value="HTH-TYPE TRANSCRIPTIONAL REGULATOR ISCR"/>
    <property type="match status" value="1"/>
</dbReference>
<dbReference type="InterPro" id="IPR000944">
    <property type="entry name" value="Tscrpt_reg_Rrf2"/>
</dbReference>
<dbReference type="SUPFAM" id="SSF46785">
    <property type="entry name" value="Winged helix' DNA-binding domain"/>
    <property type="match status" value="1"/>
</dbReference>
<gene>
    <name evidence="2" type="ORF">DB32_003965</name>
</gene>
<dbReference type="GO" id="GO:0003677">
    <property type="term" value="F:DNA binding"/>
    <property type="evidence" value="ECO:0007669"/>
    <property type="project" value="UniProtKB-KW"/>
</dbReference>
<sequence>MKLSNKGRYGVRAIFDIAFHNEGRATQIKEIAERQAIPPRFLEQIFQDLKRAGLVASRRGPRGGYQLAKAPAEIRLGDIVRALEGPIAVSAPKDDASAQEGDATSRQVTEEAFAEVSKRIEACFDDVTIEDLCERGEALGYRRRPPSRYVYVI</sequence>
<dbReference type="InterPro" id="IPR030489">
    <property type="entry name" value="TR_Rrf2-type_CS"/>
</dbReference>
<dbReference type="AlphaFoldDB" id="A0A0F6YK10"/>
<dbReference type="Pfam" id="PF02082">
    <property type="entry name" value="Rrf2"/>
    <property type="match status" value="1"/>
</dbReference>
<dbReference type="KEGG" id="samy:DB32_003965"/>
<dbReference type="PANTHER" id="PTHR33221">
    <property type="entry name" value="WINGED HELIX-TURN-HELIX TRANSCRIPTIONAL REGULATOR, RRF2 FAMILY"/>
    <property type="match status" value="1"/>
</dbReference>
<dbReference type="NCBIfam" id="TIGR00738">
    <property type="entry name" value="rrf2_super"/>
    <property type="match status" value="1"/>
</dbReference>
<dbReference type="InterPro" id="IPR036388">
    <property type="entry name" value="WH-like_DNA-bd_sf"/>
</dbReference>
<dbReference type="OrthoDB" id="9800519at2"/>
<name>A0A0F6YK10_9BACT</name>
<evidence type="ECO:0000313" key="3">
    <source>
        <dbReference type="Proteomes" id="UP000034883"/>
    </source>
</evidence>
<dbReference type="GO" id="GO:0003700">
    <property type="term" value="F:DNA-binding transcription factor activity"/>
    <property type="evidence" value="ECO:0007669"/>
    <property type="project" value="TreeGrafter"/>
</dbReference>
<reference evidence="2 3" key="1">
    <citation type="submission" date="2015-03" db="EMBL/GenBank/DDBJ databases">
        <title>Genome assembly of Sandaracinus amylolyticus DSM 53668.</title>
        <authorList>
            <person name="Sharma G."/>
            <person name="Subramanian S."/>
        </authorList>
    </citation>
    <scope>NUCLEOTIDE SEQUENCE [LARGE SCALE GENOMIC DNA]</scope>
    <source>
        <strain evidence="2 3">DSM 53668</strain>
    </source>
</reference>
<dbReference type="InterPro" id="IPR036390">
    <property type="entry name" value="WH_DNA-bd_sf"/>
</dbReference>
<dbReference type="Proteomes" id="UP000034883">
    <property type="component" value="Chromosome"/>
</dbReference>
<dbReference type="RefSeq" id="WP_053234008.1">
    <property type="nucleotide sequence ID" value="NZ_CP011125.1"/>
</dbReference>
<dbReference type="PROSITE" id="PS51197">
    <property type="entry name" value="HTH_RRF2_2"/>
    <property type="match status" value="1"/>
</dbReference>
<dbReference type="Gene3D" id="1.10.10.10">
    <property type="entry name" value="Winged helix-like DNA-binding domain superfamily/Winged helix DNA-binding domain"/>
    <property type="match status" value="1"/>
</dbReference>
<dbReference type="PROSITE" id="PS01332">
    <property type="entry name" value="HTH_RRF2_1"/>
    <property type="match status" value="1"/>
</dbReference>
<evidence type="ECO:0000313" key="2">
    <source>
        <dbReference type="EMBL" id="AKF06816.1"/>
    </source>
</evidence>
<organism evidence="2 3">
    <name type="scientific">Sandaracinus amylolyticus</name>
    <dbReference type="NCBI Taxonomy" id="927083"/>
    <lineage>
        <taxon>Bacteria</taxon>
        <taxon>Pseudomonadati</taxon>
        <taxon>Myxococcota</taxon>
        <taxon>Polyangia</taxon>
        <taxon>Polyangiales</taxon>
        <taxon>Sandaracinaceae</taxon>
        <taxon>Sandaracinus</taxon>
    </lineage>
</organism>
<dbReference type="STRING" id="927083.DB32_003965"/>
<accession>A0A0F6YK10</accession>
<evidence type="ECO:0000256" key="1">
    <source>
        <dbReference type="ARBA" id="ARBA00023125"/>
    </source>
</evidence>
<keyword evidence="1" id="KW-0238">DNA-binding</keyword>
<proteinExistence type="predicted"/>
<protein>
    <submittedName>
        <fullName evidence="2">Iron-sulfur cluster regulator IscR</fullName>
    </submittedName>
</protein>
<keyword evidence="3" id="KW-1185">Reference proteome</keyword>
<dbReference type="GO" id="GO:0005829">
    <property type="term" value="C:cytosol"/>
    <property type="evidence" value="ECO:0007669"/>
    <property type="project" value="TreeGrafter"/>
</dbReference>